<dbReference type="Proteomes" id="UP000054350">
    <property type="component" value="Unassembled WGS sequence"/>
</dbReference>
<evidence type="ECO:0000313" key="1">
    <source>
        <dbReference type="EMBL" id="KNE59959.1"/>
    </source>
</evidence>
<sequence length="79" mass="7836">MTDVAAETFVAPTAAAEPVVEAVAEPVAAPAPAPPAATPAVAAPVTADRGLAEVLGFSFVKGTFRWSDALRVRASSASS</sequence>
<dbReference type="VEuPathDB" id="FungiDB:AMAG_18448"/>
<reference evidence="2" key="2">
    <citation type="submission" date="2009-11" db="EMBL/GenBank/DDBJ databases">
        <title>The Genome Sequence of Allomyces macrogynus strain ATCC 38327.</title>
        <authorList>
            <consortium name="The Broad Institute Genome Sequencing Platform"/>
            <person name="Russ C."/>
            <person name="Cuomo C."/>
            <person name="Shea T."/>
            <person name="Young S.K."/>
            <person name="Zeng Q."/>
            <person name="Koehrsen M."/>
            <person name="Haas B."/>
            <person name="Borodovsky M."/>
            <person name="Guigo R."/>
            <person name="Alvarado L."/>
            <person name="Berlin A."/>
            <person name="Borenstein D."/>
            <person name="Chen Z."/>
            <person name="Engels R."/>
            <person name="Freedman E."/>
            <person name="Gellesch M."/>
            <person name="Goldberg J."/>
            <person name="Griggs A."/>
            <person name="Gujja S."/>
            <person name="Heiman D."/>
            <person name="Hepburn T."/>
            <person name="Howarth C."/>
            <person name="Jen D."/>
            <person name="Larson L."/>
            <person name="Lewis B."/>
            <person name="Mehta T."/>
            <person name="Park D."/>
            <person name="Pearson M."/>
            <person name="Roberts A."/>
            <person name="Saif S."/>
            <person name="Shenoy N."/>
            <person name="Sisk P."/>
            <person name="Stolte C."/>
            <person name="Sykes S."/>
            <person name="Walk T."/>
            <person name="White J."/>
            <person name="Yandava C."/>
            <person name="Burger G."/>
            <person name="Gray M.W."/>
            <person name="Holland P.W.H."/>
            <person name="King N."/>
            <person name="Lang F.B.F."/>
            <person name="Roger A.J."/>
            <person name="Ruiz-Trillo I."/>
            <person name="Lander E."/>
            <person name="Nusbaum C."/>
        </authorList>
    </citation>
    <scope>NUCLEOTIDE SEQUENCE [LARGE SCALE GENOMIC DNA]</scope>
    <source>
        <strain evidence="2">ATCC 38327</strain>
    </source>
</reference>
<proteinExistence type="predicted"/>
<organism evidence="1 2">
    <name type="scientific">Allomyces macrogynus (strain ATCC 38327)</name>
    <name type="common">Allomyces javanicus var. macrogynus</name>
    <dbReference type="NCBI Taxonomy" id="578462"/>
    <lineage>
        <taxon>Eukaryota</taxon>
        <taxon>Fungi</taxon>
        <taxon>Fungi incertae sedis</taxon>
        <taxon>Blastocladiomycota</taxon>
        <taxon>Blastocladiomycetes</taxon>
        <taxon>Blastocladiales</taxon>
        <taxon>Blastocladiaceae</taxon>
        <taxon>Allomyces</taxon>
    </lineage>
</organism>
<dbReference type="EMBL" id="GG745335">
    <property type="protein sequence ID" value="KNE59959.1"/>
    <property type="molecule type" value="Genomic_DNA"/>
</dbReference>
<dbReference type="AlphaFoldDB" id="A0A0L0SC27"/>
<gene>
    <name evidence="1" type="ORF">AMAG_18448</name>
</gene>
<keyword evidence="2" id="KW-1185">Reference proteome</keyword>
<evidence type="ECO:0000313" key="2">
    <source>
        <dbReference type="Proteomes" id="UP000054350"/>
    </source>
</evidence>
<protein>
    <submittedName>
        <fullName evidence="1">Uncharacterized protein</fullName>
    </submittedName>
</protein>
<accession>A0A0L0SC27</accession>
<reference evidence="1 2" key="1">
    <citation type="submission" date="2009-11" db="EMBL/GenBank/DDBJ databases">
        <title>Annotation of Allomyces macrogynus ATCC 38327.</title>
        <authorList>
            <consortium name="The Broad Institute Genome Sequencing Platform"/>
            <person name="Russ C."/>
            <person name="Cuomo C."/>
            <person name="Burger G."/>
            <person name="Gray M.W."/>
            <person name="Holland P.W.H."/>
            <person name="King N."/>
            <person name="Lang F.B.F."/>
            <person name="Roger A.J."/>
            <person name="Ruiz-Trillo I."/>
            <person name="Young S.K."/>
            <person name="Zeng Q."/>
            <person name="Gargeya S."/>
            <person name="Fitzgerald M."/>
            <person name="Haas B."/>
            <person name="Abouelleil A."/>
            <person name="Alvarado L."/>
            <person name="Arachchi H.M."/>
            <person name="Berlin A."/>
            <person name="Chapman S.B."/>
            <person name="Gearin G."/>
            <person name="Goldberg J."/>
            <person name="Griggs A."/>
            <person name="Gujja S."/>
            <person name="Hansen M."/>
            <person name="Heiman D."/>
            <person name="Howarth C."/>
            <person name="Larimer J."/>
            <person name="Lui A."/>
            <person name="MacDonald P.J.P."/>
            <person name="McCowen C."/>
            <person name="Montmayeur A."/>
            <person name="Murphy C."/>
            <person name="Neiman D."/>
            <person name="Pearson M."/>
            <person name="Priest M."/>
            <person name="Roberts A."/>
            <person name="Saif S."/>
            <person name="Shea T."/>
            <person name="Sisk P."/>
            <person name="Stolte C."/>
            <person name="Sykes S."/>
            <person name="Wortman J."/>
            <person name="Nusbaum C."/>
            <person name="Birren B."/>
        </authorList>
    </citation>
    <scope>NUCLEOTIDE SEQUENCE [LARGE SCALE GENOMIC DNA]</scope>
    <source>
        <strain evidence="1 2">ATCC 38327</strain>
    </source>
</reference>
<name>A0A0L0SC27_ALLM3</name>